<dbReference type="AlphaFoldDB" id="A0A426VE61"/>
<evidence type="ECO:0000256" key="1">
    <source>
        <dbReference type="SAM" id="SignalP"/>
    </source>
</evidence>
<evidence type="ECO:0000313" key="2">
    <source>
        <dbReference type="EMBL" id="RRS05135.1"/>
    </source>
</evidence>
<feature type="chain" id="PRO_5019021454" description="Lipoprotein" evidence="1">
    <location>
        <begin position="22"/>
        <end position="159"/>
    </location>
</feature>
<feature type="signal peptide" evidence="1">
    <location>
        <begin position="1"/>
        <end position="21"/>
    </location>
</feature>
<reference evidence="2 3" key="1">
    <citation type="submission" date="2018-12" db="EMBL/GenBank/DDBJ databases">
        <title>The whole draft genome of Aquabacterium sp. SJQ9.</title>
        <authorList>
            <person name="Sun L."/>
            <person name="Gao X."/>
            <person name="Chen W."/>
            <person name="Huang K."/>
        </authorList>
    </citation>
    <scope>NUCLEOTIDE SEQUENCE [LARGE SCALE GENOMIC DNA]</scope>
    <source>
        <strain evidence="2 3">SJQ9</strain>
    </source>
</reference>
<keyword evidence="1" id="KW-0732">Signal</keyword>
<comment type="caution">
    <text evidence="2">The sequence shown here is derived from an EMBL/GenBank/DDBJ whole genome shotgun (WGS) entry which is preliminary data.</text>
</comment>
<protein>
    <recommendedName>
        <fullName evidence="4">Lipoprotein</fullName>
    </recommendedName>
</protein>
<proteinExistence type="predicted"/>
<keyword evidence="3" id="KW-1185">Reference proteome</keyword>
<sequence>MKLVCTAALLAVLWAASPAHAARQAPLIEPERVTLQSPDGQPLTAEKVRNAILMGAQPLGWLVSKDTPGVLELSYNKQNKHYVVVRATYDERGYQLRYVSSTNLNYEVKTAGPEIHPNYNRWIQNMIAHIMIPGQVMRTVATAPVAPVIPAAAADAASR</sequence>
<name>A0A426VE61_9BURK</name>
<organism evidence="2 3">
    <name type="scientific">Aquabacterium soli</name>
    <dbReference type="NCBI Taxonomy" id="2493092"/>
    <lineage>
        <taxon>Bacteria</taxon>
        <taxon>Pseudomonadati</taxon>
        <taxon>Pseudomonadota</taxon>
        <taxon>Betaproteobacteria</taxon>
        <taxon>Burkholderiales</taxon>
        <taxon>Aquabacterium</taxon>
    </lineage>
</organism>
<dbReference type="RefSeq" id="WP_125242354.1">
    <property type="nucleotide sequence ID" value="NZ_RSED01000004.1"/>
</dbReference>
<dbReference type="Proteomes" id="UP000269265">
    <property type="component" value="Unassembled WGS sequence"/>
</dbReference>
<gene>
    <name evidence="2" type="ORF">EIP75_06075</name>
</gene>
<evidence type="ECO:0008006" key="4">
    <source>
        <dbReference type="Google" id="ProtNLM"/>
    </source>
</evidence>
<accession>A0A426VE61</accession>
<evidence type="ECO:0000313" key="3">
    <source>
        <dbReference type="Proteomes" id="UP000269265"/>
    </source>
</evidence>
<dbReference type="OrthoDB" id="9815328at2"/>
<dbReference type="EMBL" id="RSED01000004">
    <property type="protein sequence ID" value="RRS05135.1"/>
    <property type="molecule type" value="Genomic_DNA"/>
</dbReference>